<organism evidence="7">
    <name type="scientific">Phaeodactylum tricornutum</name>
    <name type="common">Diatom</name>
    <dbReference type="NCBI Taxonomy" id="2850"/>
    <lineage>
        <taxon>Eukaryota</taxon>
        <taxon>Sar</taxon>
        <taxon>Stramenopiles</taxon>
        <taxon>Ochrophyta</taxon>
        <taxon>Bacillariophyta</taxon>
        <taxon>Bacillariophyceae</taxon>
        <taxon>Bacillariophycidae</taxon>
        <taxon>Naviculales</taxon>
        <taxon>Phaeodactylaceae</taxon>
        <taxon>Phaeodactylum</taxon>
    </lineage>
</organism>
<evidence type="ECO:0000256" key="2">
    <source>
        <dbReference type="ARBA" id="ARBA00022692"/>
    </source>
</evidence>
<evidence type="ECO:0008006" key="8">
    <source>
        <dbReference type="Google" id="ProtNLM"/>
    </source>
</evidence>
<keyword evidence="3 5" id="KW-1133">Transmembrane helix</keyword>
<evidence type="ECO:0000256" key="6">
    <source>
        <dbReference type="SAM" id="SignalP"/>
    </source>
</evidence>
<evidence type="ECO:0000256" key="4">
    <source>
        <dbReference type="ARBA" id="ARBA00023136"/>
    </source>
</evidence>
<evidence type="ECO:0000256" key="5">
    <source>
        <dbReference type="SAM" id="Phobius"/>
    </source>
</evidence>
<sequence>MLSVFEVVSLLAVSILWGCTNPLLRKGYSESSRDESLIPSSSEPSSAVASLTKFRNFHVWIPYVLNQAGSLLYYFTLANSDISLAVPICNALALVFSIVTSYSIGEQIHKPFQTIVGAAFVVIGVTLCVVTR</sequence>
<keyword evidence="2 5" id="KW-0812">Transmembrane</keyword>
<evidence type="ECO:0000256" key="1">
    <source>
        <dbReference type="ARBA" id="ARBA00004141"/>
    </source>
</evidence>
<proteinExistence type="predicted"/>
<reference evidence="7" key="1">
    <citation type="submission" date="2022-02" db="EMBL/GenBank/DDBJ databases">
        <authorList>
            <person name="Giguere J D."/>
        </authorList>
    </citation>
    <scope>NUCLEOTIDE SEQUENCE</scope>
    <source>
        <strain evidence="7">CCAP 1055/1</strain>
    </source>
</reference>
<feature type="transmembrane region" description="Helical" evidence="5">
    <location>
        <begin position="111"/>
        <end position="130"/>
    </location>
</feature>
<evidence type="ECO:0000256" key="3">
    <source>
        <dbReference type="ARBA" id="ARBA00022989"/>
    </source>
</evidence>
<dbReference type="Proteomes" id="UP000836788">
    <property type="component" value="Chromosome 2"/>
</dbReference>
<dbReference type="Pfam" id="PF10639">
    <property type="entry name" value="TMEM234"/>
    <property type="match status" value="1"/>
</dbReference>
<dbReference type="InterPro" id="IPR018908">
    <property type="entry name" value="TMEM234"/>
</dbReference>
<protein>
    <recommendedName>
        <fullName evidence="8">Transmembrane protein 234</fullName>
    </recommendedName>
</protein>
<dbReference type="EMBL" id="OU594943">
    <property type="protein sequence ID" value="CAG9284324.1"/>
    <property type="molecule type" value="Genomic_DNA"/>
</dbReference>
<feature type="signal peptide" evidence="6">
    <location>
        <begin position="1"/>
        <end position="18"/>
    </location>
</feature>
<feature type="non-terminal residue" evidence="7">
    <location>
        <position position="132"/>
    </location>
</feature>
<keyword evidence="4 5" id="KW-0472">Membrane</keyword>
<dbReference type="OMA" id="LGEWYAE"/>
<feature type="transmembrane region" description="Helical" evidence="5">
    <location>
        <begin position="84"/>
        <end position="105"/>
    </location>
</feature>
<accession>A0A8J9X7C1</accession>
<gene>
    <name evidence="7" type="ORF">PTTT1_LOCUS25586</name>
</gene>
<keyword evidence="6" id="KW-0732">Signal</keyword>
<comment type="subcellular location">
    <subcellularLocation>
        <location evidence="1">Membrane</location>
        <topology evidence="1">Multi-pass membrane protein</topology>
    </subcellularLocation>
</comment>
<dbReference type="GO" id="GO:0016020">
    <property type="term" value="C:membrane"/>
    <property type="evidence" value="ECO:0007669"/>
    <property type="project" value="UniProtKB-SubCell"/>
</dbReference>
<dbReference type="AlphaFoldDB" id="A0A8J9X7C1"/>
<feature type="chain" id="PRO_5035448725" description="Transmembrane protein 234" evidence="6">
    <location>
        <begin position="19"/>
        <end position="132"/>
    </location>
</feature>
<name>A0A8J9X7C1_PHATR</name>
<evidence type="ECO:0000313" key="7">
    <source>
        <dbReference type="EMBL" id="CAG9284324.1"/>
    </source>
</evidence>
<feature type="transmembrane region" description="Helical" evidence="5">
    <location>
        <begin position="60"/>
        <end position="77"/>
    </location>
</feature>
<dbReference type="PANTHER" id="PTHR28668:SF1">
    <property type="entry name" value="TRANSMEMBRANE PROTEIN 234"/>
    <property type="match status" value="1"/>
</dbReference>
<dbReference type="PANTHER" id="PTHR28668">
    <property type="entry name" value="TRANSMEMBRANE PROTEIN 234"/>
    <property type="match status" value="1"/>
</dbReference>